<gene>
    <name evidence="2" type="ORF">TBRA_LOCUS16623</name>
</gene>
<keyword evidence="3" id="KW-1185">Reference proteome</keyword>
<feature type="non-terminal residue" evidence="2">
    <location>
        <position position="1"/>
    </location>
</feature>
<feature type="compositionally biased region" description="Polar residues" evidence="1">
    <location>
        <begin position="490"/>
        <end position="502"/>
    </location>
</feature>
<organism evidence="2 3">
    <name type="scientific">Trichogramma brassicae</name>
    <dbReference type="NCBI Taxonomy" id="86971"/>
    <lineage>
        <taxon>Eukaryota</taxon>
        <taxon>Metazoa</taxon>
        <taxon>Ecdysozoa</taxon>
        <taxon>Arthropoda</taxon>
        <taxon>Hexapoda</taxon>
        <taxon>Insecta</taxon>
        <taxon>Pterygota</taxon>
        <taxon>Neoptera</taxon>
        <taxon>Endopterygota</taxon>
        <taxon>Hymenoptera</taxon>
        <taxon>Apocrita</taxon>
        <taxon>Proctotrupomorpha</taxon>
        <taxon>Chalcidoidea</taxon>
        <taxon>Trichogrammatidae</taxon>
        <taxon>Trichogramma</taxon>
    </lineage>
</organism>
<protein>
    <submittedName>
        <fullName evidence="2">Uncharacterized protein</fullName>
    </submittedName>
</protein>
<feature type="region of interest" description="Disordered" evidence="1">
    <location>
        <begin position="335"/>
        <end position="364"/>
    </location>
</feature>
<evidence type="ECO:0000313" key="3">
    <source>
        <dbReference type="Proteomes" id="UP000479190"/>
    </source>
</evidence>
<sequence length="760" mass="87376">LFWNHRLIDREIKASSAQQHTANSYICQSARDKLTPRAIRRSCFTKESLIRNGPRATARLQIARAAVADALLCKYEGFARGSTQSHAIHVAVRAVRVVSSSAQKNPSDRAQCLKNKPNIGTPYPRILPGLFTTRDQQCKDQYRFGAPSLFADVLLNNVQTYFPYMLLPHACMKRAKPIFITRREMHSKLLIHAISIALKASGKPYLLRKLYAWHPSCTPMYDCSALCTEMYIRVYGKYMSFYRAANSFCQVCGRLLSVTTSLCKGCFKDVKMIRYIKVVYHVINRQLLEKVTDAAAAAAAARGTLKTVKSRRSTAESFIVRVLLQQWRRWLHDDGRTSSSEFEPVRRRRQRRRRRQAGRQQTLTHSYSREVRRVAYIWRTPQYERRVQRERVERRKGLYNIYQTNVHTYSIYTHRSCKLRSGAVRFAELIPATVVCPRGSMTMSSCEQTKHPRLRPTPPPYNEAERVEIPETTTHSPAQGPVYDIDVIRNQPSRSRPPNYSDISHKDPPPYFSLVDARPPAYQEWDVAPINLDKERPPPRPDSPEFECDDCKSCLKFVGRLLSACVIACCSSERNRAQRTALVCTPPKLELASSARQVLMAEYKELVSKLPRRQLARRCATAKGGYGTRAVMVYMNGVGCSVRARYRDGSGRRSSYTFIYIITELARRHFVHRAVHACLSLAISNRVYLTCIRAHYQHYERYLALRVEGRDERERKRKRPVCLVTQALPPRPLGRSFYPMPRQEKSQSIRKEKDCAPAIA</sequence>
<dbReference type="EMBL" id="CADCXV010001527">
    <property type="protein sequence ID" value="CAB0045077.1"/>
    <property type="molecule type" value="Genomic_DNA"/>
</dbReference>
<feature type="compositionally biased region" description="Basic and acidic residues" evidence="1">
    <location>
        <begin position="742"/>
        <end position="760"/>
    </location>
</feature>
<feature type="compositionally biased region" description="Basic residues" evidence="1">
    <location>
        <begin position="346"/>
        <end position="357"/>
    </location>
</feature>
<reference evidence="2 3" key="1">
    <citation type="submission" date="2020-02" db="EMBL/GenBank/DDBJ databases">
        <authorList>
            <person name="Ferguson B K."/>
        </authorList>
    </citation>
    <scope>NUCLEOTIDE SEQUENCE [LARGE SCALE GENOMIC DNA]</scope>
</reference>
<dbReference type="OrthoDB" id="7695528at2759"/>
<evidence type="ECO:0000313" key="2">
    <source>
        <dbReference type="EMBL" id="CAB0045077.1"/>
    </source>
</evidence>
<feature type="region of interest" description="Disordered" evidence="1">
    <location>
        <begin position="489"/>
        <end position="509"/>
    </location>
</feature>
<accession>A0A6H5J6F0</accession>
<dbReference type="Proteomes" id="UP000479190">
    <property type="component" value="Unassembled WGS sequence"/>
</dbReference>
<dbReference type="AlphaFoldDB" id="A0A6H5J6F0"/>
<proteinExistence type="predicted"/>
<feature type="region of interest" description="Disordered" evidence="1">
    <location>
        <begin position="733"/>
        <end position="760"/>
    </location>
</feature>
<evidence type="ECO:0000256" key="1">
    <source>
        <dbReference type="SAM" id="MobiDB-lite"/>
    </source>
</evidence>
<name>A0A6H5J6F0_9HYME</name>
<feature type="region of interest" description="Disordered" evidence="1">
    <location>
        <begin position="444"/>
        <end position="463"/>
    </location>
</feature>